<dbReference type="Proteomes" id="UP000321901">
    <property type="component" value="Unassembled WGS sequence"/>
</dbReference>
<organism evidence="2 3">
    <name type="scientific">Sporosarcina luteola</name>
    <dbReference type="NCBI Taxonomy" id="582850"/>
    <lineage>
        <taxon>Bacteria</taxon>
        <taxon>Bacillati</taxon>
        <taxon>Bacillota</taxon>
        <taxon>Bacilli</taxon>
        <taxon>Bacillales</taxon>
        <taxon>Caryophanaceae</taxon>
        <taxon>Sporosarcina</taxon>
    </lineage>
</organism>
<keyword evidence="3" id="KW-1185">Reference proteome</keyword>
<reference evidence="2 3" key="1">
    <citation type="submission" date="2019-07" db="EMBL/GenBank/DDBJ databases">
        <title>Whole genome shotgun sequence of Sporosarcina luteola NBRC 105378.</title>
        <authorList>
            <person name="Hosoyama A."/>
            <person name="Uohara A."/>
            <person name="Ohji S."/>
            <person name="Ichikawa N."/>
        </authorList>
    </citation>
    <scope>NUCLEOTIDE SEQUENCE [LARGE SCALE GENOMIC DNA]</scope>
    <source>
        <strain evidence="2 3">NBRC 105378</strain>
    </source>
</reference>
<proteinExistence type="predicted"/>
<name>A0A511Z6Y2_9BACL</name>
<dbReference type="InterPro" id="IPR002901">
    <property type="entry name" value="MGlyc_endo_b_GlcNAc-like_dom"/>
</dbReference>
<dbReference type="PROSITE" id="PS51272">
    <property type="entry name" value="SLH"/>
    <property type="match status" value="3"/>
</dbReference>
<evidence type="ECO:0000259" key="1">
    <source>
        <dbReference type="PROSITE" id="PS51272"/>
    </source>
</evidence>
<dbReference type="SMART" id="SM00047">
    <property type="entry name" value="LYZ2"/>
    <property type="match status" value="1"/>
</dbReference>
<dbReference type="Pfam" id="PF01832">
    <property type="entry name" value="Glucosaminidase"/>
    <property type="match status" value="1"/>
</dbReference>
<comment type="caution">
    <text evidence="2">The sequence shown here is derived from an EMBL/GenBank/DDBJ whole genome shotgun (WGS) entry which is preliminary data.</text>
</comment>
<dbReference type="InterPro" id="IPR001119">
    <property type="entry name" value="SLH_dom"/>
</dbReference>
<evidence type="ECO:0000313" key="2">
    <source>
        <dbReference type="EMBL" id="GEN83201.1"/>
    </source>
</evidence>
<evidence type="ECO:0000313" key="3">
    <source>
        <dbReference type="Proteomes" id="UP000321901"/>
    </source>
</evidence>
<dbReference type="Gene3D" id="1.10.530.10">
    <property type="match status" value="1"/>
</dbReference>
<dbReference type="EMBL" id="BJYL01000020">
    <property type="protein sequence ID" value="GEN83201.1"/>
    <property type="molecule type" value="Genomic_DNA"/>
</dbReference>
<dbReference type="RefSeq" id="WP_246110918.1">
    <property type="nucleotide sequence ID" value="NZ_BJYL01000020.1"/>
</dbReference>
<dbReference type="PANTHER" id="PTHR43308:SF1">
    <property type="entry name" value="OUTER MEMBRANE PROTEIN ALPHA"/>
    <property type="match status" value="1"/>
</dbReference>
<feature type="domain" description="SLH" evidence="1">
    <location>
        <begin position="235"/>
        <end position="298"/>
    </location>
</feature>
<feature type="domain" description="SLH" evidence="1">
    <location>
        <begin position="299"/>
        <end position="356"/>
    </location>
</feature>
<dbReference type="AlphaFoldDB" id="A0A511Z6Y2"/>
<dbReference type="PANTHER" id="PTHR43308">
    <property type="entry name" value="OUTER MEMBRANE PROTEIN ALPHA-RELATED"/>
    <property type="match status" value="1"/>
</dbReference>
<feature type="domain" description="SLH" evidence="1">
    <location>
        <begin position="357"/>
        <end position="417"/>
    </location>
</feature>
<protein>
    <recommendedName>
        <fullName evidence="1">SLH domain-containing protein</fullName>
    </recommendedName>
</protein>
<accession>A0A511Z6Y2</accession>
<sequence length="417" mass="46627">MFLTKRIVILLVGILFVLSINGAMVSASSNNYLPYENTEAGRNSNAYLPTSNPSRGDRENFINEISGYAKEASAKWGIPASAIIGMAAVESGYGTTRIAVNANNIFGIKIWGTNPSQGWQLKGQPDEDNGTVTVLSDFGVDRVIYDEAQRVDNWYRMFSSRQEAVDYLAGTFLQNQRYGFAKTNYASNLKKGWSSERASKQYIYEIANAGYNHLGGESYRNVVGQVMAEWNLYEHDENTFKDIHGHWAQKEIEFLMEKGWIDGYPDGTFKPNASLTRAHAAKILSNFLGLTHTIEPIHFKDVPSSFWGHDSVILVAQHKLMNGTGSDQFSPNKNMTRAQMAQVFYNAGFYSQSAENHMSSFTDVHNGHWAHIAIETIRQEGIMAGYGDGRFGVNDSISRAQLAAVMYRLDQKGWNQN</sequence>
<gene>
    <name evidence="2" type="ORF">SLU01_15130</name>
</gene>
<dbReference type="InterPro" id="IPR051465">
    <property type="entry name" value="Cell_Envelope_Struct_Comp"/>
</dbReference>
<dbReference type="Pfam" id="PF00395">
    <property type="entry name" value="SLH"/>
    <property type="match status" value="3"/>
</dbReference>
<dbReference type="GO" id="GO:0004040">
    <property type="term" value="F:amidase activity"/>
    <property type="evidence" value="ECO:0007669"/>
    <property type="project" value="InterPro"/>
</dbReference>